<dbReference type="AlphaFoldDB" id="A0A515DA29"/>
<keyword evidence="3 4" id="KW-0732">Signal</keyword>
<keyword evidence="2" id="KW-0813">Transport</keyword>
<dbReference type="Pfam" id="PF00497">
    <property type="entry name" value="SBP_bac_3"/>
    <property type="match status" value="1"/>
</dbReference>
<dbReference type="SMART" id="SM00062">
    <property type="entry name" value="PBPb"/>
    <property type="match status" value="1"/>
</dbReference>
<dbReference type="KEGG" id="rhf:EUB48_08230"/>
<dbReference type="PANTHER" id="PTHR30085:SF2">
    <property type="entry name" value="GLUTAMATE_ASPARTATE IMPORT SOLUTE-BINDING PROTEIN"/>
    <property type="match status" value="1"/>
</dbReference>
<evidence type="ECO:0000259" key="5">
    <source>
        <dbReference type="SMART" id="SM00062"/>
    </source>
</evidence>
<evidence type="ECO:0000313" key="6">
    <source>
        <dbReference type="EMBL" id="QDL37267.1"/>
    </source>
</evidence>
<dbReference type="InterPro" id="IPR001638">
    <property type="entry name" value="Solute-binding_3/MltF_N"/>
</dbReference>
<evidence type="ECO:0000313" key="7">
    <source>
        <dbReference type="Proteomes" id="UP000316798"/>
    </source>
</evidence>
<feature type="domain" description="Solute-binding protein family 3/N-terminal" evidence="5">
    <location>
        <begin position="33"/>
        <end position="265"/>
    </location>
</feature>
<dbReference type="OrthoDB" id="7240770at2"/>
<evidence type="ECO:0000256" key="1">
    <source>
        <dbReference type="ARBA" id="ARBA00010333"/>
    </source>
</evidence>
<evidence type="ECO:0000256" key="3">
    <source>
        <dbReference type="ARBA" id="ARBA00022729"/>
    </source>
</evidence>
<comment type="similarity">
    <text evidence="1">Belongs to the bacterial solute-binding protein 3 family.</text>
</comment>
<dbReference type="GO" id="GO:0006865">
    <property type="term" value="P:amino acid transport"/>
    <property type="evidence" value="ECO:0007669"/>
    <property type="project" value="TreeGrafter"/>
</dbReference>
<accession>A0A515DA29</accession>
<protein>
    <submittedName>
        <fullName evidence="6">Transporter substrate-binding domain-containing protein</fullName>
    </submittedName>
</protein>
<proteinExistence type="inferred from homology"/>
<evidence type="ECO:0000256" key="2">
    <source>
        <dbReference type="ARBA" id="ARBA00022448"/>
    </source>
</evidence>
<dbReference type="PANTHER" id="PTHR30085">
    <property type="entry name" value="AMINO ACID ABC TRANSPORTER PERMEASE"/>
    <property type="match status" value="1"/>
</dbReference>
<dbReference type="Gene3D" id="3.40.190.10">
    <property type="entry name" value="Periplasmic binding protein-like II"/>
    <property type="match status" value="2"/>
</dbReference>
<dbReference type="GO" id="GO:0005576">
    <property type="term" value="C:extracellular region"/>
    <property type="evidence" value="ECO:0007669"/>
    <property type="project" value="TreeGrafter"/>
</dbReference>
<name>A0A515DA29_9BURK</name>
<dbReference type="RefSeq" id="WP_142821158.1">
    <property type="nucleotide sequence ID" value="NZ_CP035503.1"/>
</dbReference>
<dbReference type="Proteomes" id="UP000316798">
    <property type="component" value="Chromosome"/>
</dbReference>
<dbReference type="CDD" id="cd13688">
    <property type="entry name" value="PBP2_GltI_DEBP"/>
    <property type="match status" value="1"/>
</dbReference>
<feature type="chain" id="PRO_5022144298" evidence="4">
    <location>
        <begin position="22"/>
        <end position="294"/>
    </location>
</feature>
<feature type="signal peptide" evidence="4">
    <location>
        <begin position="1"/>
        <end position="21"/>
    </location>
</feature>
<reference evidence="6 7" key="1">
    <citation type="submission" date="2019-01" db="EMBL/GenBank/DDBJ databases">
        <title>Genomic insights into a novel species Rhodoferax sp.</title>
        <authorList>
            <person name="Jin L."/>
        </authorList>
    </citation>
    <scope>NUCLEOTIDE SEQUENCE [LARGE SCALE GENOMIC DNA]</scope>
    <source>
        <strain evidence="6 7">CHu59-6-5</strain>
    </source>
</reference>
<gene>
    <name evidence="6" type="ORF">EUB48_08230</name>
</gene>
<evidence type="ECO:0000256" key="4">
    <source>
        <dbReference type="SAM" id="SignalP"/>
    </source>
</evidence>
<sequence length="294" mass="31745">MKTSALMTALLLVAGLGQAAAADTLGKIAESNKMTVAYRESSVPFSYLTGSTKAVGFAVDMTEAIVKAVKTKLNKPNLQVDYMPVTSQNRIPLLANGTIDLECGSTTNNTARGKDVAFAINHFYTGTRLLVKKSSGVKNYADLAGKTVASTTGTTNVQVLRKYSADHNLGMNILLGKDHDDSLLLVENDRALAFAMDDVLLFGLRANSKDPASLEVVGDSLQVEPYACMLRKDDPAFKTLVDGVISGMMKSGEFEKLYNKWFMSPIPPKNINLNLPMSQQLRDNLTAQSDKPAL</sequence>
<keyword evidence="7" id="KW-1185">Reference proteome</keyword>
<dbReference type="SUPFAM" id="SSF53850">
    <property type="entry name" value="Periplasmic binding protein-like II"/>
    <property type="match status" value="1"/>
</dbReference>
<dbReference type="InterPro" id="IPR051455">
    <property type="entry name" value="Bact_solute-bind_prot3"/>
</dbReference>
<organism evidence="6 7">
    <name type="scientific">Rhodoferax sediminis</name>
    <dbReference type="NCBI Taxonomy" id="2509614"/>
    <lineage>
        <taxon>Bacteria</taxon>
        <taxon>Pseudomonadati</taxon>
        <taxon>Pseudomonadota</taxon>
        <taxon>Betaproteobacteria</taxon>
        <taxon>Burkholderiales</taxon>
        <taxon>Comamonadaceae</taxon>
        <taxon>Rhodoferax</taxon>
    </lineage>
</organism>
<dbReference type="GO" id="GO:0030288">
    <property type="term" value="C:outer membrane-bounded periplasmic space"/>
    <property type="evidence" value="ECO:0007669"/>
    <property type="project" value="TreeGrafter"/>
</dbReference>
<dbReference type="EMBL" id="CP035503">
    <property type="protein sequence ID" value="QDL37267.1"/>
    <property type="molecule type" value="Genomic_DNA"/>
</dbReference>